<accession>W5THY2</accession>
<reference evidence="1 2" key="1">
    <citation type="journal article" date="2014" name="Appl. Environ. Microbiol.">
        <title>Insights into the Microbial Degradation of Rubber and Gutta-Percha by Analysis of the Complete Genome of Nocardia nova SH22a.</title>
        <authorList>
            <person name="Luo Q."/>
            <person name="Hiessl S."/>
            <person name="Poehlein A."/>
            <person name="Daniel R."/>
            <person name="Steinbuchel A."/>
        </authorList>
    </citation>
    <scope>NUCLEOTIDE SEQUENCE [LARGE SCALE GENOMIC DNA]</scope>
    <source>
        <strain evidence="1">SH22a</strain>
    </source>
</reference>
<evidence type="ECO:0000313" key="2">
    <source>
        <dbReference type="Proteomes" id="UP000019150"/>
    </source>
</evidence>
<dbReference type="KEGG" id="nno:NONO_c20360"/>
<dbReference type="HOGENOM" id="CLU_2465942_0_0_11"/>
<dbReference type="Proteomes" id="UP000019150">
    <property type="component" value="Chromosome"/>
</dbReference>
<dbReference type="PATRIC" id="fig|1415166.3.peg.2069"/>
<organism evidence="1 2">
    <name type="scientific">Nocardia nova SH22a</name>
    <dbReference type="NCBI Taxonomy" id="1415166"/>
    <lineage>
        <taxon>Bacteria</taxon>
        <taxon>Bacillati</taxon>
        <taxon>Actinomycetota</taxon>
        <taxon>Actinomycetes</taxon>
        <taxon>Mycobacteriales</taxon>
        <taxon>Nocardiaceae</taxon>
        <taxon>Nocardia</taxon>
    </lineage>
</organism>
<dbReference type="OrthoDB" id="4565470at2"/>
<gene>
    <name evidence="1" type="ORF">NONO_c20360</name>
</gene>
<proteinExistence type="predicted"/>
<dbReference type="EMBL" id="CP006850">
    <property type="protein sequence ID" value="AHH16836.1"/>
    <property type="molecule type" value="Genomic_DNA"/>
</dbReference>
<evidence type="ECO:0000313" key="1">
    <source>
        <dbReference type="EMBL" id="AHH16836.1"/>
    </source>
</evidence>
<name>W5THY2_9NOCA</name>
<protein>
    <submittedName>
        <fullName evidence="1">Uncharacterized protein</fullName>
    </submittedName>
</protein>
<dbReference type="STRING" id="1415166.NONO_c20360"/>
<dbReference type="AlphaFoldDB" id="W5THY2"/>
<sequence length="94" mass="10862">MTGTENSHHFRTEVGPHSAWWRVVRGERVEITHLTDRETRIDTASFVDHQVTRTSRDGVVFADPPTLAVAHFLAPEYHSLWCAVSEQFRRTFTL</sequence>
<keyword evidence="2" id="KW-1185">Reference proteome</keyword>
<dbReference type="RefSeq" id="WP_025348325.1">
    <property type="nucleotide sequence ID" value="NZ_CP006850.1"/>
</dbReference>